<evidence type="ECO:0000256" key="4">
    <source>
        <dbReference type="ARBA" id="ARBA00022568"/>
    </source>
</evidence>
<dbReference type="GO" id="GO:0012505">
    <property type="term" value="C:endomembrane system"/>
    <property type="evidence" value="ECO:0007669"/>
    <property type="project" value="UniProtKB-SubCell"/>
</dbReference>
<feature type="transmembrane region" description="Helical" evidence="10">
    <location>
        <begin position="304"/>
        <end position="326"/>
    </location>
</feature>
<dbReference type="PANTHER" id="PTHR31503">
    <property type="entry name" value="VACUOLAR CALCIUM ION TRANSPORTER"/>
    <property type="match status" value="1"/>
</dbReference>
<dbReference type="AlphaFoldDB" id="A0ABD0JWT7"/>
<keyword evidence="13" id="KW-1185">Reference proteome</keyword>
<keyword evidence="5 10" id="KW-0812">Transmembrane</keyword>
<evidence type="ECO:0000313" key="13">
    <source>
        <dbReference type="Proteomes" id="UP001519460"/>
    </source>
</evidence>
<reference evidence="12 13" key="1">
    <citation type="journal article" date="2023" name="Sci. Data">
        <title>Genome assembly of the Korean intertidal mud-creeper Batillaria attramentaria.</title>
        <authorList>
            <person name="Patra A.K."/>
            <person name="Ho P.T."/>
            <person name="Jun S."/>
            <person name="Lee S.J."/>
            <person name="Kim Y."/>
            <person name="Won Y.J."/>
        </authorList>
    </citation>
    <scope>NUCLEOTIDE SEQUENCE [LARGE SCALE GENOMIC DNA]</scope>
    <source>
        <strain evidence="12">Wonlab-2016</strain>
    </source>
</reference>
<evidence type="ECO:0000256" key="6">
    <source>
        <dbReference type="ARBA" id="ARBA00022989"/>
    </source>
</evidence>
<evidence type="ECO:0000256" key="8">
    <source>
        <dbReference type="ARBA" id="ARBA00023136"/>
    </source>
</evidence>
<feature type="domain" description="Sodium/calcium exchanger membrane region" evidence="11">
    <location>
        <begin position="521"/>
        <end position="633"/>
    </location>
</feature>
<protein>
    <recommendedName>
        <fullName evidence="11">Sodium/calcium exchanger membrane region domain-containing protein</fullName>
    </recommendedName>
</protein>
<comment type="subcellular location">
    <subcellularLocation>
        <location evidence="1">Endomembrane system</location>
        <topology evidence="1">Multi-pass membrane protein</topology>
    </subcellularLocation>
</comment>
<sequence>ARTFFSLRAVPGTRWEPAIVTRNSQSKIGSGSFEKSCVVVPENEIEAQRISNNYKFGMKKWKSHVTSRPLATRSEIVQDLYSDIGKVKPSKIIGSDYGHFCYRMARYFIWPFGKFVHQVHEVPLHAVAHTYKGLRAKEANSTQEREPLLHTPNNTTLSASYNGYADGANVVKHKSHWTKPQTYLWLLLGIPVLWPVHAVVWFITWLFVVSIPVAKNPQKRHSEIMMYSHQAVNWYYYKMTIDGVNVILVNLLLFVVLSIVLGYADADNVVTDGVTKCILGVLAIVPLTYYVGMAITSISAQSSFAVGAILNATFGSMVEVILFIIMLEKGHASGQECYQELVKSSLTGAILVSILFIPGMSMVVGGLKFRTQNFNPKSASVSAALLFVSIAGMFSPTIFALLYGHMECEDCQPLTDFTPIQPGNGTTGNSSKPGFHCKICTQSVFGPGGDRSLYDSKVMPLVYSCAIILPIAYIVGLVFSMKTHSAEVYDEFETQLKEELTGPGSGHSHGAGSAQWSRVKSVLILLMCATAIALCGDLISENIQPLLEASNMSEYFIGVTMLSIVAELPEVVNGIQFALQNNVNLGIEIGSSTAIQVCLVQVPILVLVDLIYPMGSIVVFIYILLMMMYAFTIPPDNALCSNAPPTPGNSTIPSSTTVSPPVFGT</sequence>
<comment type="caution">
    <text evidence="12">The sequence shown here is derived from an EMBL/GenBank/DDBJ whole genome shotgun (WGS) entry which is preliminary data.</text>
</comment>
<keyword evidence="7" id="KW-0406">Ion transport</keyword>
<feature type="region of interest" description="Disordered" evidence="9">
    <location>
        <begin position="644"/>
        <end position="665"/>
    </location>
</feature>
<dbReference type="GO" id="GO:0015369">
    <property type="term" value="F:calcium:proton antiporter activity"/>
    <property type="evidence" value="ECO:0007669"/>
    <property type="project" value="UniProtKB-ARBA"/>
</dbReference>
<evidence type="ECO:0000256" key="3">
    <source>
        <dbReference type="ARBA" id="ARBA00022449"/>
    </source>
</evidence>
<evidence type="ECO:0000256" key="2">
    <source>
        <dbReference type="ARBA" id="ARBA00022448"/>
    </source>
</evidence>
<dbReference type="Pfam" id="PF01699">
    <property type="entry name" value="Na_Ca_ex"/>
    <property type="match status" value="2"/>
</dbReference>
<dbReference type="EMBL" id="JACVVK020000308">
    <property type="protein sequence ID" value="KAK7479214.1"/>
    <property type="molecule type" value="Genomic_DNA"/>
</dbReference>
<dbReference type="Proteomes" id="UP001519460">
    <property type="component" value="Unassembled WGS sequence"/>
</dbReference>
<proteinExistence type="predicted"/>
<dbReference type="InterPro" id="IPR044880">
    <property type="entry name" value="NCX_ion-bd_dom_sf"/>
</dbReference>
<evidence type="ECO:0000256" key="7">
    <source>
        <dbReference type="ARBA" id="ARBA00023065"/>
    </source>
</evidence>
<feature type="transmembrane region" description="Helical" evidence="10">
    <location>
        <begin position="461"/>
        <end position="479"/>
    </location>
</feature>
<dbReference type="InterPro" id="IPR004713">
    <property type="entry name" value="CaH_exchang"/>
</dbReference>
<evidence type="ECO:0000256" key="9">
    <source>
        <dbReference type="SAM" id="MobiDB-lite"/>
    </source>
</evidence>
<evidence type="ECO:0000256" key="5">
    <source>
        <dbReference type="ARBA" id="ARBA00022692"/>
    </source>
</evidence>
<evidence type="ECO:0000256" key="10">
    <source>
        <dbReference type="SAM" id="Phobius"/>
    </source>
</evidence>
<feature type="transmembrane region" description="Helical" evidence="10">
    <location>
        <begin position="522"/>
        <end position="540"/>
    </location>
</feature>
<feature type="non-terminal residue" evidence="12">
    <location>
        <position position="1"/>
    </location>
</feature>
<keyword evidence="4" id="KW-0109">Calcium transport</keyword>
<feature type="transmembrane region" description="Helical" evidence="10">
    <location>
        <begin position="379"/>
        <end position="403"/>
    </location>
</feature>
<evidence type="ECO:0000256" key="1">
    <source>
        <dbReference type="ARBA" id="ARBA00004127"/>
    </source>
</evidence>
<gene>
    <name evidence="12" type="ORF">BaRGS_00029558</name>
</gene>
<feature type="transmembrane region" description="Helical" evidence="10">
    <location>
        <begin position="346"/>
        <end position="367"/>
    </location>
</feature>
<name>A0ABD0JWT7_9CAEN</name>
<feature type="transmembrane region" description="Helical" evidence="10">
    <location>
        <begin position="235"/>
        <end position="261"/>
    </location>
</feature>
<keyword evidence="2" id="KW-0813">Transport</keyword>
<evidence type="ECO:0000313" key="12">
    <source>
        <dbReference type="EMBL" id="KAK7479214.1"/>
    </source>
</evidence>
<accession>A0ABD0JWT7</accession>
<feature type="transmembrane region" description="Helical" evidence="10">
    <location>
        <begin position="610"/>
        <end position="631"/>
    </location>
</feature>
<dbReference type="PANTHER" id="PTHR31503:SF10">
    <property type="entry name" value="VNX1 PROTEIN"/>
    <property type="match status" value="1"/>
</dbReference>
<feature type="domain" description="Sodium/calcium exchanger membrane region" evidence="11">
    <location>
        <begin position="278"/>
        <end position="394"/>
    </location>
</feature>
<feature type="compositionally biased region" description="Low complexity" evidence="9">
    <location>
        <begin position="650"/>
        <end position="665"/>
    </location>
</feature>
<dbReference type="Gene3D" id="1.20.1420.30">
    <property type="entry name" value="NCX, central ion-binding region"/>
    <property type="match status" value="1"/>
</dbReference>
<organism evidence="12 13">
    <name type="scientific">Batillaria attramentaria</name>
    <dbReference type="NCBI Taxonomy" id="370345"/>
    <lineage>
        <taxon>Eukaryota</taxon>
        <taxon>Metazoa</taxon>
        <taxon>Spiralia</taxon>
        <taxon>Lophotrochozoa</taxon>
        <taxon>Mollusca</taxon>
        <taxon>Gastropoda</taxon>
        <taxon>Caenogastropoda</taxon>
        <taxon>Sorbeoconcha</taxon>
        <taxon>Cerithioidea</taxon>
        <taxon>Batillariidae</taxon>
        <taxon>Batillaria</taxon>
    </lineage>
</organism>
<keyword evidence="3" id="KW-0050">Antiport</keyword>
<keyword evidence="4" id="KW-0106">Calcium</keyword>
<dbReference type="InterPro" id="IPR004837">
    <property type="entry name" value="NaCa_Exmemb"/>
</dbReference>
<feature type="transmembrane region" description="Helical" evidence="10">
    <location>
        <begin position="183"/>
        <end position="214"/>
    </location>
</feature>
<dbReference type="GO" id="GO:0005774">
    <property type="term" value="C:vacuolar membrane"/>
    <property type="evidence" value="ECO:0007669"/>
    <property type="project" value="UniProtKB-ARBA"/>
</dbReference>
<keyword evidence="6 10" id="KW-1133">Transmembrane helix</keyword>
<evidence type="ECO:0000259" key="11">
    <source>
        <dbReference type="Pfam" id="PF01699"/>
    </source>
</evidence>
<feature type="transmembrane region" description="Helical" evidence="10">
    <location>
        <begin position="273"/>
        <end position="292"/>
    </location>
</feature>
<keyword evidence="8 10" id="KW-0472">Membrane</keyword>